<accession>A0A5C6TA47</accession>
<comment type="caution">
    <text evidence="1">The sequence shown here is derived from an EMBL/GenBank/DDBJ whole genome shotgun (WGS) entry which is preliminary data.</text>
</comment>
<gene>
    <name evidence="1" type="ORF">FocTR4_00002607</name>
</gene>
<evidence type="ECO:0000313" key="1">
    <source>
        <dbReference type="EMBL" id="TXC07512.1"/>
    </source>
</evidence>
<evidence type="ECO:0000313" key="2">
    <source>
        <dbReference type="Proteomes" id="UP000321331"/>
    </source>
</evidence>
<dbReference type="AlphaFoldDB" id="A0A5C6TA47"/>
<dbReference type="EMBL" id="VMNF01000005">
    <property type="protein sequence ID" value="TXC07512.1"/>
    <property type="molecule type" value="Genomic_DNA"/>
</dbReference>
<dbReference type="Proteomes" id="UP000321331">
    <property type="component" value="Unassembled WGS sequence"/>
</dbReference>
<protein>
    <submittedName>
        <fullName evidence="1">Uncharacterized protein</fullName>
    </submittedName>
</protein>
<reference evidence="1 2" key="1">
    <citation type="submission" date="2019-07" db="EMBL/GenBank/DDBJ databases">
        <title>The First High-Quality Draft Genome Sequence of the Causal Agent of the Current Panama Disease Epidemic.</title>
        <authorList>
            <person name="Warmington R.J."/>
            <person name="Kay W."/>
            <person name="Jeffries A."/>
            <person name="Bebber D."/>
            <person name="Moore K."/>
            <person name="Studholme D.J."/>
        </authorList>
    </citation>
    <scope>NUCLEOTIDE SEQUENCE [LARGE SCALE GENOMIC DNA]</scope>
    <source>
        <strain evidence="1 2">TR4</strain>
    </source>
</reference>
<proteinExistence type="predicted"/>
<sequence length="138" mass="15393">MPIIPFQDFCGTPSISTVLRVASTCASLSSMSEVLTLCGGQPTIGQASAVRHQALYRDFEHSTVSSNYSDCVTITLSCRRKAQRNAQSHHAFYRVIASGHLMVCRRPMQCHASKKWHSVRPVALARINLLYYEAHHCE</sequence>
<name>A0A5C6TA47_FUSOC</name>
<organism evidence="1 2">
    <name type="scientific">Fusarium oxysporum f. sp. cubense</name>
    <dbReference type="NCBI Taxonomy" id="61366"/>
    <lineage>
        <taxon>Eukaryota</taxon>
        <taxon>Fungi</taxon>
        <taxon>Dikarya</taxon>
        <taxon>Ascomycota</taxon>
        <taxon>Pezizomycotina</taxon>
        <taxon>Sordariomycetes</taxon>
        <taxon>Hypocreomycetidae</taxon>
        <taxon>Hypocreales</taxon>
        <taxon>Nectriaceae</taxon>
        <taxon>Fusarium</taxon>
        <taxon>Fusarium oxysporum species complex</taxon>
    </lineage>
</organism>